<dbReference type="EMBL" id="CP017150">
    <property type="protein sequence ID" value="AOP54663.1"/>
    <property type="molecule type" value="Genomic_DNA"/>
</dbReference>
<gene>
    <name evidence="1" type="ORF">BLSMQ_2957</name>
</gene>
<dbReference type="KEGG" id="blin:BLSMQ_2957"/>
<dbReference type="GO" id="GO:0002949">
    <property type="term" value="P:tRNA threonylcarbamoyladenosine modification"/>
    <property type="evidence" value="ECO:0007669"/>
    <property type="project" value="InterPro"/>
</dbReference>
<proteinExistence type="predicted"/>
<dbReference type="PATRIC" id="fig|1703.10.peg.3058"/>
<dbReference type="SUPFAM" id="SSF53067">
    <property type="entry name" value="Actin-like ATPase domain"/>
    <property type="match status" value="2"/>
</dbReference>
<dbReference type="OrthoDB" id="9809995at2"/>
<dbReference type="InterPro" id="IPR043129">
    <property type="entry name" value="ATPase_NBD"/>
</dbReference>
<evidence type="ECO:0000313" key="1">
    <source>
        <dbReference type="EMBL" id="AOP54663.1"/>
    </source>
</evidence>
<sequence>MIILSIDTSQAASVALVDTDSGTVLAAEQADDQRRHVEFIGPALASVLAHSVQPELVVTGIGPGPFTGLRVGIAAGIAVGQARGIPVKGLLSQAALAEELRQSDARPSGPVLIAADARRKEVYFSVYDSSDASLQAGPFVAKPAEVDDVLGAAGQTTINARLGRGFLLYPEVLGQSSVPSIVDPRAEYLAFAAAREIAAGRELVEPVPEYLREPDAKATPVRESTLK</sequence>
<reference evidence="2" key="1">
    <citation type="submission" date="2016-09" db="EMBL/GenBank/DDBJ databases">
        <title>Complete Genome Sequence of Brevibacterium linens SMQ-1335.</title>
        <authorList>
            <person name="de Melo A.G."/>
            <person name="Labrie S.J."/>
            <person name="Dumaresq J."/>
            <person name="Roberts R.J."/>
            <person name="Tremblay D.M."/>
            <person name="Moineau S."/>
        </authorList>
    </citation>
    <scope>NUCLEOTIDE SEQUENCE [LARGE SCALE GENOMIC DNA]</scope>
    <source>
        <strain evidence="2">SMQ-1335</strain>
    </source>
</reference>
<protein>
    <submittedName>
        <fullName evidence="1">TsaB protein, required for threonylcarbamoyladenosine (T(6)A) formation in tRNA</fullName>
    </submittedName>
</protein>
<dbReference type="InterPro" id="IPR000905">
    <property type="entry name" value="Gcp-like_dom"/>
</dbReference>
<evidence type="ECO:0000313" key="2">
    <source>
        <dbReference type="Proteomes" id="UP000094793"/>
    </source>
</evidence>
<dbReference type="Pfam" id="PF00814">
    <property type="entry name" value="TsaD"/>
    <property type="match status" value="1"/>
</dbReference>
<organism evidence="1 2">
    <name type="scientific">Brevibacterium aurantiacum</name>
    <dbReference type="NCBI Taxonomy" id="273384"/>
    <lineage>
        <taxon>Bacteria</taxon>
        <taxon>Bacillati</taxon>
        <taxon>Actinomycetota</taxon>
        <taxon>Actinomycetes</taxon>
        <taxon>Micrococcales</taxon>
        <taxon>Brevibacteriaceae</taxon>
        <taxon>Brevibacterium</taxon>
    </lineage>
</organism>
<dbReference type="NCBIfam" id="TIGR03725">
    <property type="entry name" value="T6A_YeaZ"/>
    <property type="match status" value="1"/>
</dbReference>
<dbReference type="RefSeq" id="WP_069600680.1">
    <property type="nucleotide sequence ID" value="NZ_CP017150.1"/>
</dbReference>
<dbReference type="Gene3D" id="3.30.420.40">
    <property type="match status" value="2"/>
</dbReference>
<dbReference type="InterPro" id="IPR022496">
    <property type="entry name" value="T6A_TsaB"/>
</dbReference>
<dbReference type="AlphaFoldDB" id="A0A1D7W6I6"/>
<name>A0A1D7W6I6_BREAU</name>
<dbReference type="Proteomes" id="UP000094793">
    <property type="component" value="Chromosome"/>
</dbReference>
<dbReference type="eggNOG" id="COG1214">
    <property type="taxonomic scope" value="Bacteria"/>
</dbReference>
<accession>A0A1D7W6I6</accession>